<feature type="transmembrane region" description="Helical" evidence="1">
    <location>
        <begin position="21"/>
        <end position="41"/>
    </location>
</feature>
<feature type="transmembrane region" description="Helical" evidence="1">
    <location>
        <begin position="165"/>
        <end position="185"/>
    </location>
</feature>
<dbReference type="EMBL" id="CP018622">
    <property type="protein sequence ID" value="AUJ25437.1"/>
    <property type="molecule type" value="Genomic_DNA"/>
</dbReference>
<gene>
    <name evidence="2" type="ORF">A21D_02373</name>
</gene>
<organism evidence="2 3">
    <name type="scientific">Virgibacillus dokdonensis</name>
    <dbReference type="NCBI Taxonomy" id="302167"/>
    <lineage>
        <taxon>Bacteria</taxon>
        <taxon>Bacillati</taxon>
        <taxon>Bacillota</taxon>
        <taxon>Bacilli</taxon>
        <taxon>Bacillales</taxon>
        <taxon>Bacillaceae</taxon>
        <taxon>Virgibacillus</taxon>
    </lineage>
</organism>
<dbReference type="RefSeq" id="WP_101933547.1">
    <property type="nucleotide sequence ID" value="NZ_CP018622.1"/>
</dbReference>
<proteinExistence type="predicted"/>
<feature type="transmembrane region" description="Helical" evidence="1">
    <location>
        <begin position="137"/>
        <end position="158"/>
    </location>
</feature>
<name>A0A2K9J0F7_9BACI</name>
<reference evidence="3" key="1">
    <citation type="submission" date="2016-11" db="EMBL/GenBank/DDBJ databases">
        <title>Complete genome sequence of Virgibacillus pantothenticus 21D, a halophilic bacterium isolated from the deep hypersaline anoxic basin Discovery in the Mediterranean Sea.</title>
        <authorList>
            <person name="Zeaiter Z."/>
            <person name="Booth J.M."/>
            <person name="Prosdocimi E.M."/>
            <person name="Mapelli F."/>
            <person name="Fusi M."/>
            <person name="Daffonchio D."/>
            <person name="Borin S."/>
            <person name="Crotti E."/>
        </authorList>
    </citation>
    <scope>NUCLEOTIDE SEQUENCE [LARGE SCALE GENOMIC DNA]</scope>
    <source>
        <strain evidence="3">21D</strain>
    </source>
</reference>
<protein>
    <submittedName>
        <fullName evidence="2">Uncharacterized protein</fullName>
    </submittedName>
</protein>
<keyword evidence="1" id="KW-0472">Membrane</keyword>
<dbReference type="STRING" id="302167.GCA_900166595_01123"/>
<feature type="transmembrane region" description="Helical" evidence="1">
    <location>
        <begin position="53"/>
        <end position="73"/>
    </location>
</feature>
<evidence type="ECO:0000313" key="3">
    <source>
        <dbReference type="Proteomes" id="UP000234237"/>
    </source>
</evidence>
<dbReference type="KEGG" id="vpn:A21D_02373"/>
<dbReference type="Proteomes" id="UP000234237">
    <property type="component" value="Chromosome"/>
</dbReference>
<dbReference type="AlphaFoldDB" id="A0A2K9J0F7"/>
<evidence type="ECO:0000256" key="1">
    <source>
        <dbReference type="SAM" id="Phobius"/>
    </source>
</evidence>
<evidence type="ECO:0000313" key="2">
    <source>
        <dbReference type="EMBL" id="AUJ25437.1"/>
    </source>
</evidence>
<feature type="transmembrane region" description="Helical" evidence="1">
    <location>
        <begin position="85"/>
        <end position="108"/>
    </location>
</feature>
<accession>A0A2K9J0F7</accession>
<sequence length="233" mass="26887">MKQSVKGLIYFLLVEIRRPLIIFWTILFTILLVSLTFSYWLSQIEEGPFSFSLTGPIYVFFSVWGFICIKEIIPFSIKLGATRKQIWSTIGLFFLSLAIFKAVFVQFLREAIWIFNDWVGIDAFRFLHPVHFLTDNWYSRMAIDVAIFSFLFVISYIIGSVFYKYGLIGGGGLLGVILLALLMTIATGDFAQFVREMIANMSLTFYIQLFAVSVVLYLCSFLLIRRMTTIKVQ</sequence>
<feature type="transmembrane region" description="Helical" evidence="1">
    <location>
        <begin position="205"/>
        <end position="224"/>
    </location>
</feature>
<keyword evidence="1" id="KW-1133">Transmembrane helix</keyword>
<keyword evidence="1" id="KW-0812">Transmembrane</keyword>